<feature type="compositionally biased region" description="Basic and acidic residues" evidence="1">
    <location>
        <begin position="137"/>
        <end position="146"/>
    </location>
</feature>
<keyword evidence="3" id="KW-1185">Reference proteome</keyword>
<gene>
    <name evidence="2" type="ORF">BDN71DRAFT_1593844</name>
</gene>
<evidence type="ECO:0000313" key="3">
    <source>
        <dbReference type="Proteomes" id="UP000807025"/>
    </source>
</evidence>
<feature type="region of interest" description="Disordered" evidence="1">
    <location>
        <begin position="199"/>
        <end position="222"/>
    </location>
</feature>
<dbReference type="AlphaFoldDB" id="A0A9P5ZJM7"/>
<reference evidence="2" key="1">
    <citation type="submission" date="2020-11" db="EMBL/GenBank/DDBJ databases">
        <authorList>
            <consortium name="DOE Joint Genome Institute"/>
            <person name="Ahrendt S."/>
            <person name="Riley R."/>
            <person name="Andreopoulos W."/>
            <person name="Labutti K."/>
            <person name="Pangilinan J."/>
            <person name="Ruiz-Duenas F.J."/>
            <person name="Barrasa J.M."/>
            <person name="Sanchez-Garcia M."/>
            <person name="Camarero S."/>
            <person name="Miyauchi S."/>
            <person name="Serrano A."/>
            <person name="Linde D."/>
            <person name="Babiker R."/>
            <person name="Drula E."/>
            <person name="Ayuso-Fernandez I."/>
            <person name="Pacheco R."/>
            <person name="Padilla G."/>
            <person name="Ferreira P."/>
            <person name="Barriuso J."/>
            <person name="Kellner H."/>
            <person name="Castanera R."/>
            <person name="Alfaro M."/>
            <person name="Ramirez L."/>
            <person name="Pisabarro A.G."/>
            <person name="Kuo A."/>
            <person name="Tritt A."/>
            <person name="Lipzen A."/>
            <person name="He G."/>
            <person name="Yan M."/>
            <person name="Ng V."/>
            <person name="Cullen D."/>
            <person name="Martin F."/>
            <person name="Rosso M.-N."/>
            <person name="Henrissat B."/>
            <person name="Hibbett D."/>
            <person name="Martinez A.T."/>
            <person name="Grigoriev I.V."/>
        </authorList>
    </citation>
    <scope>NUCLEOTIDE SEQUENCE</scope>
    <source>
        <strain evidence="2">ATCC 90797</strain>
    </source>
</reference>
<dbReference type="EMBL" id="MU154700">
    <property type="protein sequence ID" value="KAF9488711.1"/>
    <property type="molecule type" value="Genomic_DNA"/>
</dbReference>
<organism evidence="2 3">
    <name type="scientific">Pleurotus eryngii</name>
    <name type="common">Boletus of the steppes</name>
    <dbReference type="NCBI Taxonomy" id="5323"/>
    <lineage>
        <taxon>Eukaryota</taxon>
        <taxon>Fungi</taxon>
        <taxon>Dikarya</taxon>
        <taxon>Basidiomycota</taxon>
        <taxon>Agaricomycotina</taxon>
        <taxon>Agaricomycetes</taxon>
        <taxon>Agaricomycetidae</taxon>
        <taxon>Agaricales</taxon>
        <taxon>Pleurotineae</taxon>
        <taxon>Pleurotaceae</taxon>
        <taxon>Pleurotus</taxon>
    </lineage>
</organism>
<feature type="compositionally biased region" description="Basic residues" evidence="1">
    <location>
        <begin position="147"/>
        <end position="156"/>
    </location>
</feature>
<accession>A0A9P5ZJM7</accession>
<protein>
    <submittedName>
        <fullName evidence="2">Uncharacterized protein</fullName>
    </submittedName>
</protein>
<feature type="compositionally biased region" description="Basic and acidic residues" evidence="1">
    <location>
        <begin position="175"/>
        <end position="186"/>
    </location>
</feature>
<comment type="caution">
    <text evidence="2">The sequence shown here is derived from an EMBL/GenBank/DDBJ whole genome shotgun (WGS) entry which is preliminary data.</text>
</comment>
<feature type="compositionally biased region" description="Polar residues" evidence="1">
    <location>
        <begin position="127"/>
        <end position="136"/>
    </location>
</feature>
<feature type="region of interest" description="Disordered" evidence="1">
    <location>
        <begin position="79"/>
        <end position="186"/>
    </location>
</feature>
<sequence length="222" mass="25138">PLRLVPPHLPEPLNANSPPESPNHICDNTRRVTFVYLAIYYVSCSLYRVLHVLSCISPSIHSFSHLTALCVRSHRSSHARRPIFPPNQDEPFPHRNALQPRTTHVRSRSARSSVFPPPQAESPAYSEPTSPVSPRTTYERLEAQGRRDRRRGTRRYSRLDFPKEERPGARHLRYPAHETAEGIDGRTCDCAHHPFAERRGDAGEAGAEGEAHDIPPDTPRSR</sequence>
<name>A0A9P5ZJM7_PLEER</name>
<dbReference type="Proteomes" id="UP000807025">
    <property type="component" value="Unassembled WGS sequence"/>
</dbReference>
<feature type="region of interest" description="Disordered" evidence="1">
    <location>
        <begin position="1"/>
        <end position="24"/>
    </location>
</feature>
<feature type="non-terminal residue" evidence="2">
    <location>
        <position position="1"/>
    </location>
</feature>
<evidence type="ECO:0000313" key="2">
    <source>
        <dbReference type="EMBL" id="KAF9488711.1"/>
    </source>
</evidence>
<evidence type="ECO:0000256" key="1">
    <source>
        <dbReference type="SAM" id="MobiDB-lite"/>
    </source>
</evidence>
<feature type="compositionally biased region" description="Basic and acidic residues" evidence="1">
    <location>
        <begin position="209"/>
        <end position="222"/>
    </location>
</feature>
<proteinExistence type="predicted"/>
<feature type="compositionally biased region" description="Basic and acidic residues" evidence="1">
    <location>
        <begin position="157"/>
        <end position="168"/>
    </location>
</feature>